<dbReference type="InterPro" id="IPR001241">
    <property type="entry name" value="Topo_IIA"/>
</dbReference>
<dbReference type="GO" id="GO:0006265">
    <property type="term" value="P:DNA topological change"/>
    <property type="evidence" value="ECO:0007669"/>
    <property type="project" value="UniProtKB-UniRule"/>
</dbReference>
<dbReference type="Pfam" id="PF01751">
    <property type="entry name" value="Toprim"/>
    <property type="match status" value="1"/>
</dbReference>
<evidence type="ECO:0000313" key="18">
    <source>
        <dbReference type="Proteomes" id="UP000324585"/>
    </source>
</evidence>
<dbReference type="Gene3D" id="3.30.565.10">
    <property type="entry name" value="Histidine kinase-like ATPase, C-terminal domain"/>
    <property type="match status" value="1"/>
</dbReference>
<feature type="active site" description="O-(5'-phospho-DNA)-tyrosine intermediate" evidence="12">
    <location>
        <position position="951"/>
    </location>
</feature>
<evidence type="ECO:0000256" key="4">
    <source>
        <dbReference type="ARBA" id="ARBA00011080"/>
    </source>
</evidence>
<evidence type="ECO:0000256" key="6">
    <source>
        <dbReference type="ARBA" id="ARBA00022741"/>
    </source>
</evidence>
<dbReference type="Gene3D" id="3.30.1490.30">
    <property type="match status" value="1"/>
</dbReference>
<dbReference type="Gene3D" id="1.10.268.10">
    <property type="entry name" value="Topoisomerase, domain 3"/>
    <property type="match status" value="1"/>
</dbReference>
<dbReference type="PROSITE" id="PS00177">
    <property type="entry name" value="TOPOISOMERASE_II"/>
    <property type="match status" value="1"/>
</dbReference>
<dbReference type="SMART" id="SM00434">
    <property type="entry name" value="TOP4c"/>
    <property type="match status" value="1"/>
</dbReference>
<evidence type="ECO:0000256" key="7">
    <source>
        <dbReference type="ARBA" id="ARBA00022840"/>
    </source>
</evidence>
<dbReference type="SUPFAM" id="SSF54211">
    <property type="entry name" value="Ribosomal protein S5 domain 2-like"/>
    <property type="match status" value="1"/>
</dbReference>
<dbReference type="GO" id="GO:0000712">
    <property type="term" value="P:resolution of meiotic recombination intermediates"/>
    <property type="evidence" value="ECO:0007669"/>
    <property type="project" value="TreeGrafter"/>
</dbReference>
<dbReference type="GO" id="GO:0005634">
    <property type="term" value="C:nucleus"/>
    <property type="evidence" value="ECO:0007669"/>
    <property type="project" value="TreeGrafter"/>
</dbReference>
<comment type="cofactor">
    <cofactor evidence="3">
        <name>Mg(2+)</name>
        <dbReference type="ChEBI" id="CHEBI:18420"/>
    </cofactor>
</comment>
<dbReference type="InterPro" id="IPR014721">
    <property type="entry name" value="Ribsml_uS5_D2-typ_fold_subgr"/>
</dbReference>
<dbReference type="Gene3D" id="3.30.1360.40">
    <property type="match status" value="1"/>
</dbReference>
<dbReference type="SUPFAM" id="SSF56719">
    <property type="entry name" value="Type II DNA topoisomerase"/>
    <property type="match status" value="1"/>
</dbReference>
<dbReference type="InterPro" id="IPR013506">
    <property type="entry name" value="Topo_IIA_bsu_dom2"/>
</dbReference>
<dbReference type="GO" id="GO:0003677">
    <property type="term" value="F:DNA binding"/>
    <property type="evidence" value="ECO:0007669"/>
    <property type="project" value="UniProtKB-UniRule"/>
</dbReference>
<proteinExistence type="inferred from homology"/>
<dbReference type="PROSITE" id="PS50880">
    <property type="entry name" value="TOPRIM"/>
    <property type="match status" value="1"/>
</dbReference>
<evidence type="ECO:0000256" key="13">
    <source>
        <dbReference type="RuleBase" id="RU362094"/>
    </source>
</evidence>
<dbReference type="PANTHER" id="PTHR10169">
    <property type="entry name" value="DNA TOPOISOMERASE/GYRASE"/>
    <property type="match status" value="1"/>
</dbReference>
<dbReference type="SMART" id="SM00433">
    <property type="entry name" value="TOP2c"/>
    <property type="match status" value="1"/>
</dbReference>
<comment type="caution">
    <text evidence="17">The sequence shown here is derived from an EMBL/GenBank/DDBJ whole genome shotgun (WGS) entry which is preliminary data.</text>
</comment>
<gene>
    <name evidence="17" type="ORF">FVE85_6867</name>
</gene>
<dbReference type="Pfam" id="PF00204">
    <property type="entry name" value="DNA_gyraseB"/>
    <property type="match status" value="1"/>
</dbReference>
<keyword evidence="5" id="KW-0479">Metal-binding</keyword>
<feature type="domain" description="Toprim" evidence="15">
    <location>
        <begin position="546"/>
        <end position="668"/>
    </location>
</feature>
<dbReference type="OrthoDB" id="276498at2759"/>
<comment type="function">
    <text evidence="13">Control of topological states of DNA by transient breakage and subsequent rejoining of DNA strands. Topoisomerase II makes double-strand breaks.</text>
</comment>
<comment type="cofactor">
    <cofactor evidence="2">
        <name>Ca(2+)</name>
        <dbReference type="ChEBI" id="CHEBI:29108"/>
    </cofactor>
</comment>
<evidence type="ECO:0000313" key="17">
    <source>
        <dbReference type="EMBL" id="KAA8499282.1"/>
    </source>
</evidence>
<dbReference type="PRINTS" id="PR01158">
    <property type="entry name" value="TOPISMRASEII"/>
</dbReference>
<dbReference type="InterPro" id="IPR031660">
    <property type="entry name" value="TOPRIM_C"/>
</dbReference>
<feature type="compositionally biased region" description="Low complexity" evidence="14">
    <location>
        <begin position="709"/>
        <end position="719"/>
    </location>
</feature>
<evidence type="ECO:0000259" key="16">
    <source>
        <dbReference type="PROSITE" id="PS52040"/>
    </source>
</evidence>
<comment type="subunit">
    <text evidence="13">Homodimer.</text>
</comment>
<keyword evidence="6 13" id="KW-0547">Nucleotide-binding</keyword>
<dbReference type="EMBL" id="VRMN01000001">
    <property type="protein sequence ID" value="KAA8499282.1"/>
    <property type="molecule type" value="Genomic_DNA"/>
</dbReference>
<organism evidence="17 18">
    <name type="scientific">Porphyridium purpureum</name>
    <name type="common">Red alga</name>
    <name type="synonym">Porphyridium cruentum</name>
    <dbReference type="NCBI Taxonomy" id="35688"/>
    <lineage>
        <taxon>Eukaryota</taxon>
        <taxon>Rhodophyta</taxon>
        <taxon>Bangiophyceae</taxon>
        <taxon>Porphyridiales</taxon>
        <taxon>Porphyridiaceae</taxon>
        <taxon>Porphyridium</taxon>
    </lineage>
</organism>
<name>A0A5J4Z8B4_PORPP</name>
<dbReference type="InterPro" id="IPR050634">
    <property type="entry name" value="DNA_Topoisomerase_II"/>
</dbReference>
<evidence type="ECO:0000256" key="9">
    <source>
        <dbReference type="ARBA" id="ARBA00023029"/>
    </source>
</evidence>
<keyword evidence="10 12" id="KW-0238">DNA-binding</keyword>
<dbReference type="InterPro" id="IPR013757">
    <property type="entry name" value="Topo_IIA_A_a_sf"/>
</dbReference>
<keyword evidence="9 12" id="KW-0799">Topoisomerase</keyword>
<evidence type="ECO:0000256" key="3">
    <source>
        <dbReference type="ARBA" id="ARBA00001946"/>
    </source>
</evidence>
<accession>A0A5J4Z8B4</accession>
<comment type="similarity">
    <text evidence="4 13">Belongs to the type II topoisomerase family.</text>
</comment>
<dbReference type="GO" id="GO:0046872">
    <property type="term" value="F:metal ion binding"/>
    <property type="evidence" value="ECO:0007669"/>
    <property type="project" value="UniProtKB-KW"/>
</dbReference>
<feature type="region of interest" description="Disordered" evidence="14">
    <location>
        <begin position="687"/>
        <end position="719"/>
    </location>
</feature>
<dbReference type="FunFam" id="3.40.50.670:FF:000001">
    <property type="entry name" value="DNA topoisomerase 2"/>
    <property type="match status" value="1"/>
</dbReference>
<dbReference type="Gene3D" id="3.40.50.670">
    <property type="match status" value="1"/>
</dbReference>
<dbReference type="Proteomes" id="UP000324585">
    <property type="component" value="Unassembled WGS sequence"/>
</dbReference>
<evidence type="ECO:0000259" key="15">
    <source>
        <dbReference type="PROSITE" id="PS50880"/>
    </source>
</evidence>
<dbReference type="Pfam" id="PF00521">
    <property type="entry name" value="DNA_topoisoIV"/>
    <property type="match status" value="1"/>
</dbReference>
<dbReference type="SUPFAM" id="SSF55874">
    <property type="entry name" value="ATPase domain of HSP90 chaperone/DNA topoisomerase II/histidine kinase"/>
    <property type="match status" value="1"/>
</dbReference>
<evidence type="ECO:0000256" key="10">
    <source>
        <dbReference type="ARBA" id="ARBA00023125"/>
    </source>
</evidence>
<comment type="catalytic activity">
    <reaction evidence="1 12 13">
        <text>ATP-dependent breakage, passage and rejoining of double-stranded DNA.</text>
        <dbReference type="EC" id="5.6.2.2"/>
    </reaction>
</comment>
<dbReference type="InterPro" id="IPR013759">
    <property type="entry name" value="Topo_IIA_B_C"/>
</dbReference>
<keyword evidence="11 12" id="KW-0413">Isomerase</keyword>
<protein>
    <recommendedName>
        <fullName evidence="13">DNA topoisomerase 2</fullName>
        <ecNumber evidence="13">5.6.2.2</ecNumber>
    </recommendedName>
</protein>
<dbReference type="PANTHER" id="PTHR10169:SF38">
    <property type="entry name" value="DNA TOPOISOMERASE 2"/>
    <property type="match status" value="1"/>
</dbReference>
<keyword evidence="7 13" id="KW-0067">ATP-binding</keyword>
<dbReference type="PROSITE" id="PS52040">
    <property type="entry name" value="TOPO_IIA"/>
    <property type="match status" value="1"/>
</dbReference>
<dbReference type="GO" id="GO:0000819">
    <property type="term" value="P:sister chromatid segregation"/>
    <property type="evidence" value="ECO:0007669"/>
    <property type="project" value="TreeGrafter"/>
</dbReference>
<evidence type="ECO:0000256" key="11">
    <source>
        <dbReference type="ARBA" id="ARBA00023235"/>
    </source>
</evidence>
<dbReference type="PRINTS" id="PR00418">
    <property type="entry name" value="TPI2FAMILY"/>
</dbReference>
<dbReference type="InterPro" id="IPR001154">
    <property type="entry name" value="TopoII_euk"/>
</dbReference>
<dbReference type="InterPro" id="IPR013758">
    <property type="entry name" value="Topo_IIA_A/C_ab"/>
</dbReference>
<dbReference type="Gene3D" id="3.30.230.10">
    <property type="match status" value="1"/>
</dbReference>
<dbReference type="GO" id="GO:0003918">
    <property type="term" value="F:DNA topoisomerase type II (double strand cut, ATP-hydrolyzing) activity"/>
    <property type="evidence" value="ECO:0007669"/>
    <property type="project" value="UniProtKB-UniRule"/>
</dbReference>
<evidence type="ECO:0000256" key="12">
    <source>
        <dbReference type="PROSITE-ProRule" id="PRU01384"/>
    </source>
</evidence>
<evidence type="ECO:0000256" key="5">
    <source>
        <dbReference type="ARBA" id="ARBA00022723"/>
    </source>
</evidence>
<evidence type="ECO:0000256" key="14">
    <source>
        <dbReference type="SAM" id="MobiDB-lite"/>
    </source>
</evidence>
<feature type="domain" description="Topo IIA-type catalytic" evidence="16">
    <location>
        <begin position="858"/>
        <end position="1299"/>
    </location>
</feature>
<dbReference type="InterPro" id="IPR020568">
    <property type="entry name" value="Ribosomal_Su5_D2-typ_SF"/>
</dbReference>
<dbReference type="InterPro" id="IPR036890">
    <property type="entry name" value="HATPase_C_sf"/>
</dbReference>
<dbReference type="GO" id="GO:0005524">
    <property type="term" value="F:ATP binding"/>
    <property type="evidence" value="ECO:0007669"/>
    <property type="project" value="UniProtKB-UniRule"/>
</dbReference>
<reference evidence="18" key="1">
    <citation type="journal article" date="2019" name="Nat. Commun.">
        <title>Expansion of phycobilisome linker gene families in mesophilic red algae.</title>
        <authorList>
            <person name="Lee J."/>
            <person name="Kim D."/>
            <person name="Bhattacharya D."/>
            <person name="Yoon H.S."/>
        </authorList>
    </citation>
    <scope>NUCLEOTIDE SEQUENCE [LARGE SCALE GENOMIC DNA]</scope>
    <source>
        <strain evidence="18">CCMP 1328</strain>
    </source>
</reference>
<dbReference type="EC" id="5.6.2.2" evidence="13"/>
<evidence type="ECO:0000256" key="8">
    <source>
        <dbReference type="ARBA" id="ARBA00022842"/>
    </source>
</evidence>
<sequence>MWARTWCARGLQSEVGRVRRALASKAKRNADGSSNAAAYEKLSPIEHVLRRPEVYLGPMEPEVRTLWLPETGAPASATSLPIFRPQKVEVVPAFLRICDEILVNASDNVLRGAHTSRIEVTHTRKGASFQLSVKNDGFPPPLEMHPKEKMLVPEMLFGTLLTGSNFDLADAAVDAVTSTSPTKSAKAAKRFTGGRHGYGAKLTNIMSHRFRVHISDPVTRQTYTQRWTNNMQSTSGPLLEAWQDPAPKMNGRGKGRAAGAFTLIEFEPDLSRFGMTKCDDVTIACLERRVWDLAACLASFQTNVLLNGRNLSEHVKSFASYAELHGEMSDASLRRHSGSESDVEAVVPAVGKAQGSADRCAVWKTTDFDVVVREQTRAEIEADAPDVSFVNCVHTHRGGKHVQAVRRQLVDAISKTFATSTVKPSTAQINQAMMVFVNARLDKPHFESQSKEMLSSHLPDHSSKGEASLLALSNGFVAQVLKKTRVLDTLRAQVRDQEELRFRRASKSLTARGNDAQRRLQNRLDFVKLEDADAAGHSSKREAQKCTLILTEGDSARATALAGLSVLKHGRKYFGVFPLRGKPLNVRECSLDTIRKNAECMAIIRILGLKAGEDYSTAESRKTLRYGKVMIMADQDYDGDHIKGLLLNFFDALFPSLLKPIKAEGFAPDGNFVKVFNTPLIKAFLKGKDPSSNPPVRKGKFKRTRPGKESAGLADSAAAEDATAEKVHREFFQVSDFEKFFAPLSVAERKKYQVKYYKGLGTSTRAESQEYFKALEKYCNTMAWGAGDEQLLDMAFNKHRADDRKQWMLGTFNHTGAQASSSVDPQLSPFSSSGVMPVSQFVMSQLREFSLYGTKRSLPSVIDGLKPATRKILYAAFKKQIYSKRSEMKVSQLSAFTSEITEYRHGEDSLNQTVIRMAQGFVGSNNYPLLQANGQFGTRLVGGADAAAPRYLYTFLSSITPFLFRREDEPLLEHAEEDGSLVEPVIYFPIVPVLLLNGVSGIGIGWSTEIPGYRIESIVANLRRFLDSKPMNVKMVPFVRGFKGTIEQVKKSSSANDEFVARGVLEKSGFNVHIKELPPGVWTETYRKFLDSKLVQANLPLESVRDLYTDTDIHFHVTMSAETLAQGEDRKGGLHGYLNLENVIRLTNMHAFDVTQTLRQYSSPYAILEEFAHVRLAKYAERKAFMTARLEQDVRRMKNRVRFVRLVCDGELRVLASELDVLVERLEHLKFDRELDDESGSPPGSGGNGAGGYGYLLKTDLLQLTKEKAQLLYDKERALSLELEELRRTEPQQMWARELDELMAHLGPLAANANAPLS</sequence>
<keyword evidence="18" id="KW-1185">Reference proteome</keyword>
<dbReference type="InterPro" id="IPR002205">
    <property type="entry name" value="Topo_IIA_dom_A"/>
</dbReference>
<dbReference type="InterPro" id="IPR013760">
    <property type="entry name" value="Topo_IIA-like_dom_sf"/>
</dbReference>
<dbReference type="Gene3D" id="3.90.199.10">
    <property type="entry name" value="Topoisomerase II, domain 5"/>
    <property type="match status" value="1"/>
</dbReference>
<dbReference type="Pfam" id="PF16898">
    <property type="entry name" value="TOPRIM_C"/>
    <property type="match status" value="1"/>
</dbReference>
<keyword evidence="8" id="KW-0460">Magnesium</keyword>
<evidence type="ECO:0000256" key="2">
    <source>
        <dbReference type="ARBA" id="ARBA00001913"/>
    </source>
</evidence>
<evidence type="ECO:0000256" key="1">
    <source>
        <dbReference type="ARBA" id="ARBA00000185"/>
    </source>
</evidence>
<dbReference type="InterPro" id="IPR018522">
    <property type="entry name" value="TopoIIA_CS"/>
</dbReference>
<dbReference type="InterPro" id="IPR006171">
    <property type="entry name" value="TOPRIM_dom"/>
</dbReference>